<dbReference type="InterPro" id="IPR002591">
    <property type="entry name" value="Phosphodiest/P_Trfase"/>
</dbReference>
<organism evidence="1">
    <name type="scientific">marine sediment metagenome</name>
    <dbReference type="NCBI Taxonomy" id="412755"/>
    <lineage>
        <taxon>unclassified sequences</taxon>
        <taxon>metagenomes</taxon>
        <taxon>ecological metagenomes</taxon>
    </lineage>
</organism>
<proteinExistence type="predicted"/>
<dbReference type="Gene3D" id="3.40.720.10">
    <property type="entry name" value="Alkaline Phosphatase, subunit A"/>
    <property type="match status" value="1"/>
</dbReference>
<dbReference type="AlphaFoldDB" id="X0XVV7"/>
<reference evidence="1" key="1">
    <citation type="journal article" date="2014" name="Front. Microbiol.">
        <title>High frequency of phylogenetically diverse reductive dehalogenase-homologous genes in deep subseafloor sedimentary metagenomes.</title>
        <authorList>
            <person name="Kawai M."/>
            <person name="Futagami T."/>
            <person name="Toyoda A."/>
            <person name="Takaki Y."/>
            <person name="Nishi S."/>
            <person name="Hori S."/>
            <person name="Arai W."/>
            <person name="Tsubouchi T."/>
            <person name="Morono Y."/>
            <person name="Uchiyama I."/>
            <person name="Ito T."/>
            <person name="Fujiyama A."/>
            <person name="Inagaki F."/>
            <person name="Takami H."/>
        </authorList>
    </citation>
    <scope>NUCLEOTIDE SEQUENCE</scope>
    <source>
        <strain evidence="1">Expedition CK06-06</strain>
    </source>
</reference>
<evidence type="ECO:0008006" key="2">
    <source>
        <dbReference type="Google" id="ProtNLM"/>
    </source>
</evidence>
<evidence type="ECO:0000313" key="1">
    <source>
        <dbReference type="EMBL" id="GAG47485.1"/>
    </source>
</evidence>
<dbReference type="Pfam" id="PF01663">
    <property type="entry name" value="Phosphodiest"/>
    <property type="match status" value="1"/>
</dbReference>
<sequence length="229" mass="25948">MADPDSRFYQASQAPRLRERILSIYQSIDGFVGQVLSRVDADGATDLLVVSDHGFGSTKSWFNVNRWLEREGHLFLKPLAGLRKRLFYEVMKVNDSSLVKAVLPDSLGGAIRGRVRSGRSVFKTDLDRCIDWRLTRAFFASIPAQGIYINIKRGGVGTVEPGEEHEKVRNKIRHRLLLLTDPRDGKPLVDQVWLREELYHGPKAYLAPDLIFVAREYSVLGRELLGTRG</sequence>
<dbReference type="SUPFAM" id="SSF53649">
    <property type="entry name" value="Alkaline phosphatase-like"/>
    <property type="match status" value="1"/>
</dbReference>
<accession>X0XVV7</accession>
<dbReference type="InterPro" id="IPR017850">
    <property type="entry name" value="Alkaline_phosphatase_core_sf"/>
</dbReference>
<feature type="non-terminal residue" evidence="1">
    <location>
        <position position="229"/>
    </location>
</feature>
<dbReference type="EMBL" id="BARS01052971">
    <property type="protein sequence ID" value="GAG47485.1"/>
    <property type="molecule type" value="Genomic_DNA"/>
</dbReference>
<name>X0XVV7_9ZZZZ</name>
<gene>
    <name evidence="1" type="ORF">S01H1_78680</name>
</gene>
<comment type="caution">
    <text evidence="1">The sequence shown here is derived from an EMBL/GenBank/DDBJ whole genome shotgun (WGS) entry which is preliminary data.</text>
</comment>
<protein>
    <recommendedName>
        <fullName evidence="2">Type I phosphodiesterase/nucleotide pyrophosphatase</fullName>
    </recommendedName>
</protein>